<dbReference type="EMBL" id="JAVFWL010000005">
    <property type="protein sequence ID" value="KAK6758805.1"/>
    <property type="molecule type" value="Genomic_DNA"/>
</dbReference>
<keyword evidence="2" id="KW-1185">Reference proteome</keyword>
<sequence length="74" mass="8346">MDNGGSITSWWIAKNGRVKCGEGAGRCWRRRLRVYYDDDDVDASQAPCPSSSSTVSGHEFPIKHWGKFHFLAFP</sequence>
<organism evidence="1 2">
    <name type="scientific">Necator americanus</name>
    <name type="common">Human hookworm</name>
    <dbReference type="NCBI Taxonomy" id="51031"/>
    <lineage>
        <taxon>Eukaryota</taxon>
        <taxon>Metazoa</taxon>
        <taxon>Ecdysozoa</taxon>
        <taxon>Nematoda</taxon>
        <taxon>Chromadorea</taxon>
        <taxon>Rhabditida</taxon>
        <taxon>Rhabditina</taxon>
        <taxon>Rhabditomorpha</taxon>
        <taxon>Strongyloidea</taxon>
        <taxon>Ancylostomatidae</taxon>
        <taxon>Bunostominae</taxon>
        <taxon>Necator</taxon>
    </lineage>
</organism>
<reference evidence="1 2" key="1">
    <citation type="submission" date="2023-08" db="EMBL/GenBank/DDBJ databases">
        <title>A Necator americanus chromosomal reference genome.</title>
        <authorList>
            <person name="Ilik V."/>
            <person name="Petrzelkova K.J."/>
            <person name="Pardy F."/>
            <person name="Fuh T."/>
            <person name="Niatou-Singa F.S."/>
            <person name="Gouil Q."/>
            <person name="Baker L."/>
            <person name="Ritchie M.E."/>
            <person name="Jex A.R."/>
            <person name="Gazzola D."/>
            <person name="Li H."/>
            <person name="Toshio Fujiwara R."/>
            <person name="Zhan B."/>
            <person name="Aroian R.V."/>
            <person name="Pafco B."/>
            <person name="Schwarz E.M."/>
        </authorList>
    </citation>
    <scope>NUCLEOTIDE SEQUENCE [LARGE SCALE GENOMIC DNA]</scope>
    <source>
        <strain evidence="1 2">Aroian</strain>
        <tissue evidence="1">Whole animal</tissue>
    </source>
</reference>
<evidence type="ECO:0000313" key="1">
    <source>
        <dbReference type="EMBL" id="KAK6758805.1"/>
    </source>
</evidence>
<comment type="caution">
    <text evidence="1">The sequence shown here is derived from an EMBL/GenBank/DDBJ whole genome shotgun (WGS) entry which is preliminary data.</text>
</comment>
<accession>A0ABR1E911</accession>
<name>A0ABR1E911_NECAM</name>
<protein>
    <submittedName>
        <fullName evidence="1">Uncharacterized protein</fullName>
    </submittedName>
</protein>
<proteinExistence type="predicted"/>
<dbReference type="Proteomes" id="UP001303046">
    <property type="component" value="Unassembled WGS sequence"/>
</dbReference>
<gene>
    <name evidence="1" type="primary">Necator_chrV.g20982</name>
    <name evidence="1" type="ORF">RB195_016189</name>
</gene>
<evidence type="ECO:0000313" key="2">
    <source>
        <dbReference type="Proteomes" id="UP001303046"/>
    </source>
</evidence>